<name>A0A9D8PKK8_9DELT</name>
<keyword evidence="4 9" id="KW-0812">Transmembrane</keyword>
<evidence type="ECO:0000256" key="4">
    <source>
        <dbReference type="ARBA" id="ARBA00022692"/>
    </source>
</evidence>
<keyword evidence="8" id="KW-0175">Coiled coil</keyword>
<gene>
    <name evidence="10" type="ORF">JW984_05370</name>
</gene>
<dbReference type="PANTHER" id="PTHR11629:SF63">
    <property type="entry name" value="V-TYPE PROTON ATPASE SUBUNIT A"/>
    <property type="match status" value="1"/>
</dbReference>
<feature type="transmembrane region" description="Helical" evidence="9">
    <location>
        <begin position="572"/>
        <end position="594"/>
    </location>
</feature>
<dbReference type="Proteomes" id="UP000809273">
    <property type="component" value="Unassembled WGS sequence"/>
</dbReference>
<dbReference type="InterPro" id="IPR002490">
    <property type="entry name" value="V-ATPase_116kDa_su"/>
</dbReference>
<comment type="caution">
    <text evidence="10">The sequence shown here is derived from an EMBL/GenBank/DDBJ whole genome shotgun (WGS) entry which is preliminary data.</text>
</comment>
<dbReference type="EMBL" id="JAFGIX010000026">
    <property type="protein sequence ID" value="MBN1572611.1"/>
    <property type="molecule type" value="Genomic_DNA"/>
</dbReference>
<feature type="transmembrane region" description="Helical" evidence="9">
    <location>
        <begin position="521"/>
        <end position="541"/>
    </location>
</feature>
<comment type="subcellular location">
    <subcellularLocation>
        <location evidence="1">Membrane</location>
        <topology evidence="1">Multi-pass membrane protein</topology>
    </subcellularLocation>
</comment>
<accession>A0A9D8PKK8</accession>
<dbReference type="Pfam" id="PF01496">
    <property type="entry name" value="V_ATPase_I"/>
    <property type="match status" value="2"/>
</dbReference>
<feature type="coiled-coil region" evidence="8">
    <location>
        <begin position="106"/>
        <end position="133"/>
    </location>
</feature>
<feature type="transmembrane region" description="Helical" evidence="9">
    <location>
        <begin position="457"/>
        <end position="480"/>
    </location>
</feature>
<evidence type="ECO:0000256" key="6">
    <source>
        <dbReference type="ARBA" id="ARBA00023065"/>
    </source>
</evidence>
<dbReference type="Gene3D" id="1.20.1460.20">
    <property type="match status" value="1"/>
</dbReference>
<protein>
    <submittedName>
        <fullName evidence="10">V-type ATP synthase subunit I</fullName>
    </submittedName>
</protein>
<sequence>MSISELKKVLFAFHSDERNSLLKLLQKWAVVEISELTEPNVIETFPELAPTDSDRLNDLVALTSQIDFTINFLKPYEKKKPALAFMTPKEMESADDLLSLAKKYNIQKTIDKANRLNREIAENNNQIAKLRSSANVLKPWLSVKAPIADLSETKNVYQTLFMIYKMPRERIGEVLNEAGNTHIITLIFEGANYSYYHFACHKEDRPTYEEALASIEAEKEALPETSGTFKDVLKKTEKEVTSLKNRGEKLMAEAEALAADAEKLKRLYDHYTIEKEREEVIKTLRSSTSVSYMEGWVPTDDLPRLERAIKENFSFVEMVEFPPSEDDKPPILLKTKERMVKPFQLITELYGVPNPKEVDPTPLLSPFFAVFFGLCLTDAGYGLVLICLLLFVMIRFRNSLGKTKLVGLLLLGAISTVILGALMGGWFGDVLTRLPEGSLSKNILMSFKVMDPLMDTITFMLICIVLGFIQINFGILIRMYKNLKKGDRTQAIFVQGGWILFINSAAVLVSGFMAAEMIPAWATKAATVGFIVACGSIILFSHRESNNIFVRIAWGLYAIYGSTSYMGDLLSYLRLLALGLATGIIATVVNLIAAMMGEIPYVGVVFAVIILIGGHTFNIAVNALGAFVHTTRLQYVEFFSKFYEGGGRTFKPFGVKPKYTVLKESKE</sequence>
<evidence type="ECO:0000256" key="5">
    <source>
        <dbReference type="ARBA" id="ARBA00022989"/>
    </source>
</evidence>
<reference evidence="10" key="2">
    <citation type="submission" date="2021-01" db="EMBL/GenBank/DDBJ databases">
        <authorList>
            <person name="Hahn C.R."/>
            <person name="Youssef N.H."/>
            <person name="Elshahed M."/>
        </authorList>
    </citation>
    <scope>NUCLEOTIDE SEQUENCE</scope>
    <source>
        <strain evidence="10">Zod_Metabat.24</strain>
    </source>
</reference>
<dbReference type="GO" id="GO:0016471">
    <property type="term" value="C:vacuolar proton-transporting V-type ATPase complex"/>
    <property type="evidence" value="ECO:0007669"/>
    <property type="project" value="TreeGrafter"/>
</dbReference>
<keyword evidence="7 9" id="KW-0472">Membrane</keyword>
<keyword evidence="6" id="KW-0406">Ion transport</keyword>
<keyword evidence="3" id="KW-0813">Transport</keyword>
<proteinExistence type="inferred from homology"/>
<dbReference type="AlphaFoldDB" id="A0A9D8PKK8"/>
<feature type="transmembrane region" description="Helical" evidence="9">
    <location>
        <begin position="405"/>
        <end position="427"/>
    </location>
</feature>
<feature type="transmembrane region" description="Helical" evidence="9">
    <location>
        <begin position="601"/>
        <end position="628"/>
    </location>
</feature>
<dbReference type="Gene3D" id="3.30.70.2170">
    <property type="match status" value="1"/>
</dbReference>
<keyword evidence="5 9" id="KW-1133">Transmembrane helix</keyword>
<evidence type="ECO:0000313" key="10">
    <source>
        <dbReference type="EMBL" id="MBN1572611.1"/>
    </source>
</evidence>
<evidence type="ECO:0000256" key="9">
    <source>
        <dbReference type="SAM" id="Phobius"/>
    </source>
</evidence>
<evidence type="ECO:0000256" key="2">
    <source>
        <dbReference type="ARBA" id="ARBA00009904"/>
    </source>
</evidence>
<feature type="transmembrane region" description="Helical" evidence="9">
    <location>
        <begin position="367"/>
        <end position="393"/>
    </location>
</feature>
<dbReference type="Gene3D" id="3.30.70.2750">
    <property type="match status" value="1"/>
</dbReference>
<evidence type="ECO:0000313" key="11">
    <source>
        <dbReference type="Proteomes" id="UP000809273"/>
    </source>
</evidence>
<dbReference type="GO" id="GO:0033179">
    <property type="term" value="C:proton-transporting V-type ATPase, V0 domain"/>
    <property type="evidence" value="ECO:0007669"/>
    <property type="project" value="InterPro"/>
</dbReference>
<feature type="transmembrane region" description="Helical" evidence="9">
    <location>
        <begin position="492"/>
        <end position="515"/>
    </location>
</feature>
<dbReference type="GO" id="GO:0051117">
    <property type="term" value="F:ATPase binding"/>
    <property type="evidence" value="ECO:0007669"/>
    <property type="project" value="TreeGrafter"/>
</dbReference>
<reference evidence="10" key="1">
    <citation type="journal article" date="2021" name="Environ. Microbiol.">
        <title>Genomic characterization of three novel Desulfobacterota classes expand the metabolic and phylogenetic diversity of the phylum.</title>
        <authorList>
            <person name="Murphy C.L."/>
            <person name="Biggerstaff J."/>
            <person name="Eichhorn A."/>
            <person name="Ewing E."/>
            <person name="Shahan R."/>
            <person name="Soriano D."/>
            <person name="Stewart S."/>
            <person name="VanMol K."/>
            <person name="Walker R."/>
            <person name="Walters P."/>
            <person name="Elshahed M.S."/>
            <person name="Youssef N.H."/>
        </authorList>
    </citation>
    <scope>NUCLEOTIDE SEQUENCE</scope>
    <source>
        <strain evidence="10">Zod_Metabat.24</strain>
    </source>
</reference>
<comment type="similarity">
    <text evidence="2">Belongs to the V-ATPase 116 kDa subunit family.</text>
</comment>
<evidence type="ECO:0000256" key="3">
    <source>
        <dbReference type="ARBA" id="ARBA00022448"/>
    </source>
</evidence>
<feature type="transmembrane region" description="Helical" evidence="9">
    <location>
        <begin position="548"/>
        <end position="566"/>
    </location>
</feature>
<dbReference type="PANTHER" id="PTHR11629">
    <property type="entry name" value="VACUOLAR PROTON ATPASES"/>
    <property type="match status" value="1"/>
</dbReference>
<dbReference type="GO" id="GO:0046961">
    <property type="term" value="F:proton-transporting ATPase activity, rotational mechanism"/>
    <property type="evidence" value="ECO:0007669"/>
    <property type="project" value="InterPro"/>
</dbReference>
<evidence type="ECO:0000256" key="1">
    <source>
        <dbReference type="ARBA" id="ARBA00004141"/>
    </source>
</evidence>
<feature type="coiled-coil region" evidence="8">
    <location>
        <begin position="233"/>
        <end position="274"/>
    </location>
</feature>
<evidence type="ECO:0000256" key="7">
    <source>
        <dbReference type="ARBA" id="ARBA00023136"/>
    </source>
</evidence>
<organism evidence="10 11">
    <name type="scientific">Candidatus Zymogenus saltonus</name>
    <dbReference type="NCBI Taxonomy" id="2844893"/>
    <lineage>
        <taxon>Bacteria</taxon>
        <taxon>Deltaproteobacteria</taxon>
        <taxon>Candidatus Zymogenia</taxon>
        <taxon>Candidatus Zymogeniales</taxon>
        <taxon>Candidatus Zymogenaceae</taxon>
        <taxon>Candidatus Zymogenus</taxon>
    </lineage>
</organism>
<dbReference type="GO" id="GO:0007035">
    <property type="term" value="P:vacuolar acidification"/>
    <property type="evidence" value="ECO:0007669"/>
    <property type="project" value="TreeGrafter"/>
</dbReference>
<evidence type="ECO:0000256" key="8">
    <source>
        <dbReference type="SAM" id="Coils"/>
    </source>
</evidence>